<gene>
    <name evidence="2" type="ORF">SAMN05192543_105201</name>
</gene>
<keyword evidence="2" id="KW-0808">Transferase</keyword>
<name>A0A1I3N1G1_9BURK</name>
<dbReference type="Proteomes" id="UP000199548">
    <property type="component" value="Unassembled WGS sequence"/>
</dbReference>
<dbReference type="SUPFAM" id="SSF53335">
    <property type="entry name" value="S-adenosyl-L-methionine-dependent methyltransferases"/>
    <property type="match status" value="1"/>
</dbReference>
<dbReference type="GO" id="GO:0032259">
    <property type="term" value="P:methylation"/>
    <property type="evidence" value="ECO:0007669"/>
    <property type="project" value="UniProtKB-KW"/>
</dbReference>
<dbReference type="RefSeq" id="WP_091013532.1">
    <property type="nucleotide sequence ID" value="NZ_CP041745.1"/>
</dbReference>
<dbReference type="GO" id="GO:0008168">
    <property type="term" value="F:methyltransferase activity"/>
    <property type="evidence" value="ECO:0007669"/>
    <property type="project" value="UniProtKB-KW"/>
</dbReference>
<dbReference type="AlphaFoldDB" id="A0A1I3N1G1"/>
<keyword evidence="2" id="KW-0489">Methyltransferase</keyword>
<evidence type="ECO:0000259" key="1">
    <source>
        <dbReference type="Pfam" id="PF08242"/>
    </source>
</evidence>
<proteinExistence type="predicted"/>
<dbReference type="InterPro" id="IPR013217">
    <property type="entry name" value="Methyltransf_12"/>
</dbReference>
<reference evidence="2 3" key="1">
    <citation type="submission" date="2016-10" db="EMBL/GenBank/DDBJ databases">
        <authorList>
            <person name="de Groot N.N."/>
        </authorList>
    </citation>
    <scope>NUCLEOTIDE SEQUENCE [LARGE SCALE GENOMIC DNA]</scope>
    <source>
        <strain evidence="2 3">LMG 23650</strain>
    </source>
</reference>
<feature type="domain" description="Methyltransferase type 12" evidence="1">
    <location>
        <begin position="48"/>
        <end position="145"/>
    </location>
</feature>
<dbReference type="CDD" id="cd02440">
    <property type="entry name" value="AdoMet_MTases"/>
    <property type="match status" value="1"/>
</dbReference>
<dbReference type="InterPro" id="IPR029063">
    <property type="entry name" value="SAM-dependent_MTases_sf"/>
</dbReference>
<dbReference type="Pfam" id="PF08242">
    <property type="entry name" value="Methyltransf_12"/>
    <property type="match status" value="1"/>
</dbReference>
<keyword evidence="3" id="KW-1185">Reference proteome</keyword>
<evidence type="ECO:0000313" key="2">
    <source>
        <dbReference type="EMBL" id="SFJ03098.1"/>
    </source>
</evidence>
<dbReference type="Gene3D" id="3.40.50.150">
    <property type="entry name" value="Vaccinia Virus protein VP39"/>
    <property type="match status" value="1"/>
</dbReference>
<dbReference type="STRING" id="420953.SAMN05192543_105201"/>
<sequence length="255" mass="28084">MSNTNSDPFRFSTIAHRNHHYLSPLSIGKARGLLRSLTSGLSAQDVVLDAGCGKAALLREALDMSPAHGVGVDINPRFLDEARCLFSDASPGDSRLALLNCPLLEHSPPPHGYAAIICVGSVHAFGSFDECLRRSGDWLTPGGRLLIADGYWKQPPSQAYLDVLGGTADEFVSHAENAQRASKHGYAVLRTATSSDDEWDEYEGEYCSAMMQYLASHPDDPDSAEFSLRMQRWHQAYLYWGRATLGFGYYLLARR</sequence>
<organism evidence="2 3">
    <name type="scientific">Paraburkholderia megapolitana</name>
    <dbReference type="NCBI Taxonomy" id="420953"/>
    <lineage>
        <taxon>Bacteria</taxon>
        <taxon>Pseudomonadati</taxon>
        <taxon>Pseudomonadota</taxon>
        <taxon>Betaproteobacteria</taxon>
        <taxon>Burkholderiales</taxon>
        <taxon>Burkholderiaceae</taxon>
        <taxon>Paraburkholderia</taxon>
    </lineage>
</organism>
<evidence type="ECO:0000313" key="3">
    <source>
        <dbReference type="Proteomes" id="UP000199548"/>
    </source>
</evidence>
<dbReference type="EMBL" id="FOQU01000005">
    <property type="protein sequence ID" value="SFJ03098.1"/>
    <property type="molecule type" value="Genomic_DNA"/>
</dbReference>
<accession>A0A1I3N1G1</accession>
<dbReference type="OrthoDB" id="9792690at2"/>
<protein>
    <submittedName>
        <fullName evidence="2">SAM-dependent methyltransferase</fullName>
    </submittedName>
</protein>